<dbReference type="NCBIfam" id="NF000755">
    <property type="entry name" value="PRK00046.1"/>
    <property type="match status" value="1"/>
</dbReference>
<dbReference type="GO" id="GO:0005829">
    <property type="term" value="C:cytosol"/>
    <property type="evidence" value="ECO:0007669"/>
    <property type="project" value="TreeGrafter"/>
</dbReference>
<keyword evidence="15 19" id="KW-0131">Cell cycle</keyword>
<evidence type="ECO:0000256" key="15">
    <source>
        <dbReference type="ARBA" id="ARBA00023306"/>
    </source>
</evidence>
<dbReference type="PROSITE" id="PS51387">
    <property type="entry name" value="FAD_PCMH"/>
    <property type="match status" value="1"/>
</dbReference>
<keyword evidence="12 19" id="KW-0133">Cell shape</keyword>
<evidence type="ECO:0000256" key="14">
    <source>
        <dbReference type="ARBA" id="ARBA00023002"/>
    </source>
</evidence>
<feature type="domain" description="FAD-binding PCMH-type" evidence="20">
    <location>
        <begin position="29"/>
        <end position="199"/>
    </location>
</feature>
<evidence type="ECO:0000256" key="9">
    <source>
        <dbReference type="ARBA" id="ARBA00022630"/>
    </source>
</evidence>
<feature type="active site" evidence="19">
    <location>
        <position position="175"/>
    </location>
</feature>
<keyword evidence="8 19" id="KW-0132">Cell division</keyword>
<dbReference type="InterPro" id="IPR036318">
    <property type="entry name" value="FAD-bd_PCMH-like_sf"/>
</dbReference>
<dbReference type="GO" id="GO:0008360">
    <property type="term" value="P:regulation of cell shape"/>
    <property type="evidence" value="ECO:0007669"/>
    <property type="project" value="UniProtKB-KW"/>
</dbReference>
<evidence type="ECO:0000256" key="7">
    <source>
        <dbReference type="ARBA" id="ARBA00022490"/>
    </source>
</evidence>
<comment type="pathway">
    <text evidence="4 19">Cell wall biogenesis; peptidoglycan biosynthesis.</text>
</comment>
<dbReference type="GO" id="GO:0071555">
    <property type="term" value="P:cell wall organization"/>
    <property type="evidence" value="ECO:0007669"/>
    <property type="project" value="UniProtKB-KW"/>
</dbReference>
<dbReference type="AlphaFoldDB" id="A0A424WCN2"/>
<gene>
    <name evidence="19" type="primary">murB</name>
    <name evidence="21" type="ORF">DY367_14670</name>
</gene>
<reference evidence="21 22" key="1">
    <citation type="submission" date="2018-08" db="EMBL/GenBank/DDBJ databases">
        <title>Achromobacter xylosoxidans Genome sequencing and assembly.</title>
        <authorList>
            <person name="Wang R."/>
            <person name="Rensing C."/>
            <person name="Li Y."/>
        </authorList>
    </citation>
    <scope>NUCLEOTIDE SEQUENCE [LARGE SCALE GENOMIC DNA]</scope>
    <source>
        <strain evidence="21 22">GD003A</strain>
    </source>
</reference>
<accession>A0A424WCN2</accession>
<comment type="cofactor">
    <cofactor evidence="1 19">
        <name>FAD</name>
        <dbReference type="ChEBI" id="CHEBI:57692"/>
    </cofactor>
</comment>
<dbReference type="PANTHER" id="PTHR21071:SF4">
    <property type="entry name" value="UDP-N-ACETYLENOLPYRUVOYLGLUCOSAMINE REDUCTASE"/>
    <property type="match status" value="1"/>
</dbReference>
<dbReference type="Gene3D" id="3.30.43.10">
    <property type="entry name" value="Uridine Diphospho-n-acetylenolpyruvylglucosamine Reductase, domain 2"/>
    <property type="match status" value="1"/>
</dbReference>
<dbReference type="GO" id="GO:0071949">
    <property type="term" value="F:FAD binding"/>
    <property type="evidence" value="ECO:0007669"/>
    <property type="project" value="InterPro"/>
</dbReference>
<comment type="catalytic activity">
    <reaction evidence="18 19">
        <text>UDP-N-acetyl-alpha-D-muramate + NADP(+) = UDP-N-acetyl-3-O-(1-carboxyvinyl)-alpha-D-glucosamine + NADPH + H(+)</text>
        <dbReference type="Rhea" id="RHEA:12248"/>
        <dbReference type="ChEBI" id="CHEBI:15378"/>
        <dbReference type="ChEBI" id="CHEBI:57783"/>
        <dbReference type="ChEBI" id="CHEBI:58349"/>
        <dbReference type="ChEBI" id="CHEBI:68483"/>
        <dbReference type="ChEBI" id="CHEBI:70757"/>
        <dbReference type="EC" id="1.3.1.98"/>
    </reaction>
</comment>
<comment type="caution">
    <text evidence="21">The sequence shown here is derived from an EMBL/GenBank/DDBJ whole genome shotgun (WGS) entry which is preliminary data.</text>
</comment>
<evidence type="ECO:0000256" key="6">
    <source>
        <dbReference type="ARBA" id="ARBA00015188"/>
    </source>
</evidence>
<evidence type="ECO:0000256" key="16">
    <source>
        <dbReference type="ARBA" id="ARBA00023316"/>
    </source>
</evidence>
<dbReference type="GO" id="GO:0009252">
    <property type="term" value="P:peptidoglycan biosynthetic process"/>
    <property type="evidence" value="ECO:0007669"/>
    <property type="project" value="UniProtKB-UniRule"/>
</dbReference>
<protein>
    <recommendedName>
        <fullName evidence="6 19">UDP-N-acetylenolpyruvoylglucosamine reductase</fullName>
        <ecNumber evidence="5 19">1.3.1.98</ecNumber>
    </recommendedName>
    <alternativeName>
        <fullName evidence="17 19">UDP-N-acetylmuramate dehydrogenase</fullName>
    </alternativeName>
</protein>
<comment type="function">
    <text evidence="2 19">Cell wall formation.</text>
</comment>
<organism evidence="21 22">
    <name type="scientific">Alcaligenes xylosoxydans xylosoxydans</name>
    <name type="common">Achromobacter xylosoxidans</name>
    <dbReference type="NCBI Taxonomy" id="85698"/>
    <lineage>
        <taxon>Bacteria</taxon>
        <taxon>Pseudomonadati</taxon>
        <taxon>Pseudomonadota</taxon>
        <taxon>Betaproteobacteria</taxon>
        <taxon>Burkholderiales</taxon>
        <taxon>Alcaligenaceae</taxon>
        <taxon>Achromobacter</taxon>
    </lineage>
</organism>
<dbReference type="InterPro" id="IPR016167">
    <property type="entry name" value="FAD-bd_PCMH_sub1"/>
</dbReference>
<keyword evidence="7 19" id="KW-0963">Cytoplasm</keyword>
<dbReference type="EMBL" id="QVXO01000020">
    <property type="protein sequence ID" value="RPJ90975.1"/>
    <property type="molecule type" value="Genomic_DNA"/>
</dbReference>
<dbReference type="InterPro" id="IPR003170">
    <property type="entry name" value="MurB"/>
</dbReference>
<dbReference type="Pfam" id="PF02873">
    <property type="entry name" value="MurB_C"/>
    <property type="match status" value="1"/>
</dbReference>
<dbReference type="GO" id="GO:0008762">
    <property type="term" value="F:UDP-N-acetylmuramate dehydrogenase activity"/>
    <property type="evidence" value="ECO:0007669"/>
    <property type="project" value="UniProtKB-UniRule"/>
</dbReference>
<dbReference type="UniPathway" id="UPA00219"/>
<dbReference type="SUPFAM" id="SSF56176">
    <property type="entry name" value="FAD-binding/transporter-associated domain-like"/>
    <property type="match status" value="1"/>
</dbReference>
<dbReference type="RefSeq" id="WP_118932868.1">
    <property type="nucleotide sequence ID" value="NZ_CP061008.1"/>
</dbReference>
<dbReference type="Gene3D" id="3.30.465.10">
    <property type="match status" value="1"/>
</dbReference>
<evidence type="ECO:0000256" key="5">
    <source>
        <dbReference type="ARBA" id="ARBA00012518"/>
    </source>
</evidence>
<dbReference type="InterPro" id="IPR036635">
    <property type="entry name" value="MurB_C_sf"/>
</dbReference>
<evidence type="ECO:0000256" key="1">
    <source>
        <dbReference type="ARBA" id="ARBA00001974"/>
    </source>
</evidence>
<evidence type="ECO:0000259" key="20">
    <source>
        <dbReference type="PROSITE" id="PS51387"/>
    </source>
</evidence>
<dbReference type="SUPFAM" id="SSF56194">
    <property type="entry name" value="Uridine diphospho-N-Acetylenolpyruvylglucosamine reductase, MurB, C-terminal domain"/>
    <property type="match status" value="1"/>
</dbReference>
<dbReference type="GO" id="GO:0051301">
    <property type="term" value="P:cell division"/>
    <property type="evidence" value="ECO:0007669"/>
    <property type="project" value="UniProtKB-KW"/>
</dbReference>
<dbReference type="EC" id="1.3.1.98" evidence="5 19"/>
<evidence type="ECO:0000256" key="18">
    <source>
        <dbReference type="ARBA" id="ARBA00048914"/>
    </source>
</evidence>
<sequence length="348" mass="37207">MSNSSSKVLPSPDLSPVSQDLTRLNTLGLASRAGAFVTLEDAAQLPALSQLAHEASSLLVLGGGSNLVLPSQVPGLVARVAFKGVRLLEARPDAWLIEAAGGETWHGFVETCVNQGWDGLENLALIPGTVGAAPVQNIGAYGVELQERFHSLTAWDVRAGRQVEMSVADCRFSYRDSVFKHDESGRWVIVSVRFALPRPWRPVLGYPDLQRHARLAAGQPAARDIFDAVCEIRRAKLPDPAVTGNVGSFFKNPIVSAQVRDGLLERFPGLVSYAQPDGGYKLAAGWLIDQCGWKGRSLGAAGVHERQALVLVNRGGATAADIMGLAHAIQAAVSERYGVRLEPEPVVV</sequence>
<keyword evidence="16 19" id="KW-0961">Cell wall biogenesis/degradation</keyword>
<dbReference type="InterPro" id="IPR016166">
    <property type="entry name" value="FAD-bd_PCMH"/>
</dbReference>
<evidence type="ECO:0000256" key="8">
    <source>
        <dbReference type="ARBA" id="ARBA00022618"/>
    </source>
</evidence>
<dbReference type="HAMAP" id="MF_00037">
    <property type="entry name" value="MurB"/>
    <property type="match status" value="1"/>
</dbReference>
<dbReference type="Pfam" id="PF01565">
    <property type="entry name" value="FAD_binding_4"/>
    <property type="match status" value="1"/>
</dbReference>
<dbReference type="NCBIfam" id="NF010478">
    <property type="entry name" value="PRK13903.1"/>
    <property type="match status" value="1"/>
</dbReference>
<keyword evidence="11 19" id="KW-0521">NADP</keyword>
<dbReference type="Proteomes" id="UP000285324">
    <property type="component" value="Unassembled WGS sequence"/>
</dbReference>
<evidence type="ECO:0000256" key="10">
    <source>
        <dbReference type="ARBA" id="ARBA00022827"/>
    </source>
</evidence>
<dbReference type="InterPro" id="IPR016169">
    <property type="entry name" value="FAD-bd_PCMH_sub2"/>
</dbReference>
<evidence type="ECO:0000256" key="12">
    <source>
        <dbReference type="ARBA" id="ARBA00022960"/>
    </source>
</evidence>
<comment type="subcellular location">
    <subcellularLocation>
        <location evidence="3 19">Cytoplasm</location>
    </subcellularLocation>
</comment>
<comment type="similarity">
    <text evidence="19">Belongs to the MurB family.</text>
</comment>
<evidence type="ECO:0000256" key="2">
    <source>
        <dbReference type="ARBA" id="ARBA00003921"/>
    </source>
</evidence>
<evidence type="ECO:0000256" key="17">
    <source>
        <dbReference type="ARBA" id="ARBA00031026"/>
    </source>
</evidence>
<keyword evidence="10 19" id="KW-0274">FAD</keyword>
<evidence type="ECO:0000313" key="22">
    <source>
        <dbReference type="Proteomes" id="UP000285324"/>
    </source>
</evidence>
<dbReference type="PANTHER" id="PTHR21071">
    <property type="entry name" value="UDP-N-ACETYLENOLPYRUVOYLGLUCOSAMINE REDUCTASE"/>
    <property type="match status" value="1"/>
</dbReference>
<dbReference type="Gene3D" id="3.90.78.10">
    <property type="entry name" value="UDP-N-acetylenolpyruvoylglucosamine reductase, C-terminal domain"/>
    <property type="match status" value="1"/>
</dbReference>
<feature type="active site" description="Proton donor" evidence="19">
    <location>
        <position position="248"/>
    </location>
</feature>
<evidence type="ECO:0000313" key="21">
    <source>
        <dbReference type="EMBL" id="RPJ90975.1"/>
    </source>
</evidence>
<keyword evidence="9 19" id="KW-0285">Flavoprotein</keyword>
<dbReference type="NCBIfam" id="TIGR00179">
    <property type="entry name" value="murB"/>
    <property type="match status" value="1"/>
</dbReference>
<keyword evidence="14 19" id="KW-0560">Oxidoreductase</keyword>
<evidence type="ECO:0000256" key="3">
    <source>
        <dbReference type="ARBA" id="ARBA00004496"/>
    </source>
</evidence>
<dbReference type="OrthoDB" id="9804753at2"/>
<evidence type="ECO:0000256" key="4">
    <source>
        <dbReference type="ARBA" id="ARBA00004752"/>
    </source>
</evidence>
<feature type="active site" evidence="19">
    <location>
        <position position="344"/>
    </location>
</feature>
<proteinExistence type="inferred from homology"/>
<evidence type="ECO:0000256" key="13">
    <source>
        <dbReference type="ARBA" id="ARBA00022984"/>
    </source>
</evidence>
<dbReference type="InterPro" id="IPR011601">
    <property type="entry name" value="MurB_C"/>
</dbReference>
<name>A0A424WCN2_ALCXX</name>
<keyword evidence="13 19" id="KW-0573">Peptidoglycan synthesis</keyword>
<evidence type="ECO:0000256" key="19">
    <source>
        <dbReference type="HAMAP-Rule" id="MF_00037"/>
    </source>
</evidence>
<dbReference type="InterPro" id="IPR006094">
    <property type="entry name" value="Oxid_FAD_bind_N"/>
</dbReference>
<evidence type="ECO:0000256" key="11">
    <source>
        <dbReference type="ARBA" id="ARBA00022857"/>
    </source>
</evidence>